<name>A0A2M4DGL8_ANODA</name>
<keyword evidence="1" id="KW-1133">Transmembrane helix</keyword>
<proteinExistence type="predicted"/>
<organism evidence="2">
    <name type="scientific">Anopheles darlingi</name>
    <name type="common">Mosquito</name>
    <dbReference type="NCBI Taxonomy" id="43151"/>
    <lineage>
        <taxon>Eukaryota</taxon>
        <taxon>Metazoa</taxon>
        <taxon>Ecdysozoa</taxon>
        <taxon>Arthropoda</taxon>
        <taxon>Hexapoda</taxon>
        <taxon>Insecta</taxon>
        <taxon>Pterygota</taxon>
        <taxon>Neoptera</taxon>
        <taxon>Endopterygota</taxon>
        <taxon>Diptera</taxon>
        <taxon>Nematocera</taxon>
        <taxon>Culicoidea</taxon>
        <taxon>Culicidae</taxon>
        <taxon>Anophelinae</taxon>
        <taxon>Anopheles</taxon>
    </lineage>
</organism>
<dbReference type="EMBL" id="GGFL01012461">
    <property type="protein sequence ID" value="MBW76639.1"/>
    <property type="molecule type" value="Transcribed_RNA"/>
</dbReference>
<accession>A0A2M4DGL8</accession>
<evidence type="ECO:0000256" key="1">
    <source>
        <dbReference type="SAM" id="Phobius"/>
    </source>
</evidence>
<sequence length="82" mass="9294">MPHAHVTDQSLVHPVIFFYSYLFFLALCSRITKKHKTSVWWLQRDDVPLRGMIGGSVPTMLAGIIASQIVQYRAPKHKLGMG</sequence>
<keyword evidence="1" id="KW-0812">Transmembrane</keyword>
<feature type="transmembrane region" description="Helical" evidence="1">
    <location>
        <begin position="52"/>
        <end position="72"/>
    </location>
</feature>
<feature type="transmembrane region" description="Helical" evidence="1">
    <location>
        <begin position="12"/>
        <end position="31"/>
    </location>
</feature>
<keyword evidence="1" id="KW-0472">Membrane</keyword>
<protein>
    <submittedName>
        <fullName evidence="2">Uncharacterized protein</fullName>
    </submittedName>
</protein>
<dbReference type="AlphaFoldDB" id="A0A2M4DGL8"/>
<reference evidence="2" key="1">
    <citation type="submission" date="2018-01" db="EMBL/GenBank/DDBJ databases">
        <title>An insight into the sialome of Amazonian anophelines.</title>
        <authorList>
            <person name="Ribeiro J.M."/>
            <person name="Scarpassa V."/>
            <person name="Calvo E."/>
        </authorList>
    </citation>
    <scope>NUCLEOTIDE SEQUENCE</scope>
</reference>
<evidence type="ECO:0000313" key="2">
    <source>
        <dbReference type="EMBL" id="MBW76639.1"/>
    </source>
</evidence>